<dbReference type="PANTHER" id="PTHR43673">
    <property type="entry name" value="NAD(P)H NITROREDUCTASE YDGI-RELATED"/>
    <property type="match status" value="1"/>
</dbReference>
<dbReference type="PANTHER" id="PTHR43673:SF10">
    <property type="entry name" value="NADH DEHYDROGENASE_NAD(P)H NITROREDUCTASE XCC3605-RELATED"/>
    <property type="match status" value="1"/>
</dbReference>
<feature type="domain" description="Nitroreductase" evidence="4">
    <location>
        <begin position="59"/>
        <end position="258"/>
    </location>
</feature>
<dbReference type="AlphaFoldDB" id="A0A2S5TBT7"/>
<dbReference type="EMBL" id="PSNW01000012">
    <property type="protein sequence ID" value="PPE72426.1"/>
    <property type="molecule type" value="Genomic_DNA"/>
</dbReference>
<organism evidence="5 6">
    <name type="scientific">Solimonas fluminis</name>
    <dbReference type="NCBI Taxonomy" id="2086571"/>
    <lineage>
        <taxon>Bacteria</taxon>
        <taxon>Pseudomonadati</taxon>
        <taxon>Pseudomonadota</taxon>
        <taxon>Gammaproteobacteria</taxon>
        <taxon>Nevskiales</taxon>
        <taxon>Nevskiaceae</taxon>
        <taxon>Solimonas</taxon>
    </lineage>
</organism>
<comment type="caution">
    <text evidence="5">The sequence shown here is derived from an EMBL/GenBank/DDBJ whole genome shotgun (WGS) entry which is preliminary data.</text>
</comment>
<dbReference type="Gene3D" id="3.40.109.10">
    <property type="entry name" value="NADH Oxidase"/>
    <property type="match status" value="1"/>
</dbReference>
<keyword evidence="2" id="KW-0560">Oxidoreductase</keyword>
<accession>A0A2S5TBT7</accession>
<evidence type="ECO:0000313" key="6">
    <source>
        <dbReference type="Proteomes" id="UP000238220"/>
    </source>
</evidence>
<feature type="compositionally biased region" description="Low complexity" evidence="3">
    <location>
        <begin position="13"/>
        <end position="29"/>
    </location>
</feature>
<dbReference type="Pfam" id="PF00881">
    <property type="entry name" value="Nitroreductase"/>
    <property type="match status" value="1"/>
</dbReference>
<dbReference type="RefSeq" id="WP_104231742.1">
    <property type="nucleotide sequence ID" value="NZ_PSNW01000012.1"/>
</dbReference>
<dbReference type="GO" id="GO:0016491">
    <property type="term" value="F:oxidoreductase activity"/>
    <property type="evidence" value="ECO:0007669"/>
    <property type="project" value="UniProtKB-KW"/>
</dbReference>
<evidence type="ECO:0000256" key="1">
    <source>
        <dbReference type="ARBA" id="ARBA00007118"/>
    </source>
</evidence>
<name>A0A2S5TBT7_9GAMM</name>
<dbReference type="InterPro" id="IPR000415">
    <property type="entry name" value="Nitroreductase-like"/>
</dbReference>
<evidence type="ECO:0000256" key="2">
    <source>
        <dbReference type="ARBA" id="ARBA00023002"/>
    </source>
</evidence>
<evidence type="ECO:0000259" key="4">
    <source>
        <dbReference type="Pfam" id="PF00881"/>
    </source>
</evidence>
<sequence>MATQTKTRKKTAKPAAKAAAPRKAVKAAAPNTVTVDGKQRYYEPAPQGIDVESFRQVVSSRRSVRKFTNKPIPQAVLDDCLDMALLAPCSSGLQPWEFYVVKSADKKARLVKACMSQLAAKTAAELIVCVARTDRVQEFSRKMLREWPMPDVPVLVKRYYQLIPYNYAPGPLNSFAMVKKAATAAGGLLAAVPRGPYTSAEVKLWAAKSTALACENLVLALRAHGYDSCMMEGFDEVRVRKLLKLDDAAFPIMVVGAGERAADGVFWQQLRFERELFVHEV</sequence>
<evidence type="ECO:0000313" key="5">
    <source>
        <dbReference type="EMBL" id="PPE72426.1"/>
    </source>
</evidence>
<reference evidence="5 6" key="1">
    <citation type="submission" date="2018-02" db="EMBL/GenBank/DDBJ databases">
        <title>Genome sequencing of Solimonas sp. HR-BB.</title>
        <authorList>
            <person name="Lee Y."/>
            <person name="Jeon C.O."/>
        </authorList>
    </citation>
    <scope>NUCLEOTIDE SEQUENCE [LARGE SCALE GENOMIC DNA]</scope>
    <source>
        <strain evidence="5 6">HR-BB</strain>
    </source>
</reference>
<feature type="compositionally biased region" description="Basic residues" evidence="3">
    <location>
        <begin position="1"/>
        <end position="12"/>
    </location>
</feature>
<dbReference type="OrthoDB" id="9784375at2"/>
<proteinExistence type="inferred from homology"/>
<keyword evidence="6" id="KW-1185">Reference proteome</keyword>
<gene>
    <name evidence="5" type="ORF">C3942_17935</name>
</gene>
<feature type="region of interest" description="Disordered" evidence="3">
    <location>
        <begin position="1"/>
        <end position="29"/>
    </location>
</feature>
<comment type="similarity">
    <text evidence="1">Belongs to the nitroreductase family.</text>
</comment>
<dbReference type="Proteomes" id="UP000238220">
    <property type="component" value="Unassembled WGS sequence"/>
</dbReference>
<dbReference type="SUPFAM" id="SSF55469">
    <property type="entry name" value="FMN-dependent nitroreductase-like"/>
    <property type="match status" value="1"/>
</dbReference>
<evidence type="ECO:0000256" key="3">
    <source>
        <dbReference type="SAM" id="MobiDB-lite"/>
    </source>
</evidence>
<protein>
    <submittedName>
        <fullName evidence="5">Nitroreductase family protein</fullName>
    </submittedName>
</protein>
<dbReference type="InterPro" id="IPR029479">
    <property type="entry name" value="Nitroreductase"/>
</dbReference>